<feature type="transmembrane region" description="Helical" evidence="2">
    <location>
        <begin position="148"/>
        <end position="168"/>
    </location>
</feature>
<dbReference type="RefSeq" id="WP_251422706.1">
    <property type="nucleotide sequence ID" value="NZ_JAVDTN010000009.1"/>
</dbReference>
<evidence type="ECO:0000313" key="3">
    <source>
        <dbReference type="EMBL" id="MDR7164449.1"/>
    </source>
</evidence>
<keyword evidence="2" id="KW-0812">Transmembrane</keyword>
<feature type="compositionally biased region" description="Low complexity" evidence="1">
    <location>
        <begin position="266"/>
        <end position="288"/>
    </location>
</feature>
<sequence>MNQQSFGQKTGPETAGSGHGAGTAEGPGSQAAAGKAPAAGKASNEAVLGPFTIRDMTVFGGTLILFVASLLPIFGARYNLWNLNNLFFLGLGIVLPLIVSALFAARRLSPATKIRIGSLSIDQFASVVASFAVAFFFVSVAGAYVPSLLVGLIGSLVLFAATVLGRFLPYLSSDFQDRAEVPAHVVAREAAVPTRKPRAPKKPKEETAPGSKDSRPGSKILSGGGLFGGAGAGSSAVKPGSAEEPAPAGHQGPAAQQASPRPGGQAAATHAPATAAVPTAAAPVSTAPEVSDWTPAGDPGPATQAADVVRPSSTPAAEETRLGDVPAAAGAGSAAAAAHHETSANHDGGTHPATPSGQGSSSSAQGARSGWEPTPATAVHQQVRTEEPIGATVDPSTRPDESEEQPIHEAFWFAVAQHRTAYDPRTGAPAFVIEPGGWVLALEDRGHEFLVQHTDGRLGVLRDLSNIERG</sequence>
<feature type="transmembrane region" description="Helical" evidence="2">
    <location>
        <begin position="58"/>
        <end position="80"/>
    </location>
</feature>
<feature type="region of interest" description="Disordered" evidence="1">
    <location>
        <begin position="1"/>
        <end position="35"/>
    </location>
</feature>
<evidence type="ECO:0000313" key="4">
    <source>
        <dbReference type="Proteomes" id="UP001262032"/>
    </source>
</evidence>
<feature type="compositionally biased region" description="Low complexity" evidence="1">
    <location>
        <begin position="233"/>
        <end position="258"/>
    </location>
</feature>
<evidence type="ECO:0000256" key="1">
    <source>
        <dbReference type="SAM" id="MobiDB-lite"/>
    </source>
</evidence>
<feature type="region of interest" description="Disordered" evidence="1">
    <location>
        <begin position="190"/>
        <end position="404"/>
    </location>
</feature>
<feature type="compositionally biased region" description="Low complexity" evidence="1">
    <location>
        <begin position="356"/>
        <end position="370"/>
    </location>
</feature>
<name>A0AAW8NCW0_PSEOX</name>
<feature type="transmembrane region" description="Helical" evidence="2">
    <location>
        <begin position="124"/>
        <end position="142"/>
    </location>
</feature>
<protein>
    <recommendedName>
        <fullName evidence="5">Integral membrane protein</fullName>
    </recommendedName>
</protein>
<dbReference type="Proteomes" id="UP001262032">
    <property type="component" value="Unassembled WGS sequence"/>
</dbReference>
<comment type="caution">
    <text evidence="3">The sequence shown here is derived from an EMBL/GenBank/DDBJ whole genome shotgun (WGS) entry which is preliminary data.</text>
</comment>
<accession>A0AAW8NCW0</accession>
<feature type="compositionally biased region" description="Low complexity" evidence="1">
    <location>
        <begin position="327"/>
        <end position="337"/>
    </location>
</feature>
<organism evidence="3 4">
    <name type="scientific">Pseudarthrobacter oxydans</name>
    <name type="common">Arthrobacter oxydans</name>
    <dbReference type="NCBI Taxonomy" id="1671"/>
    <lineage>
        <taxon>Bacteria</taxon>
        <taxon>Bacillati</taxon>
        <taxon>Actinomycetota</taxon>
        <taxon>Actinomycetes</taxon>
        <taxon>Micrococcales</taxon>
        <taxon>Micrococcaceae</taxon>
        <taxon>Pseudarthrobacter</taxon>
    </lineage>
</organism>
<feature type="compositionally biased region" description="Basic and acidic residues" evidence="1">
    <location>
        <begin position="202"/>
        <end position="216"/>
    </location>
</feature>
<gene>
    <name evidence="3" type="ORF">J2X12_002486</name>
</gene>
<feature type="transmembrane region" description="Helical" evidence="2">
    <location>
        <begin position="86"/>
        <end position="104"/>
    </location>
</feature>
<keyword evidence="2" id="KW-1133">Transmembrane helix</keyword>
<reference evidence="3" key="1">
    <citation type="submission" date="2023-07" db="EMBL/GenBank/DDBJ databases">
        <title>Sorghum-associated microbial communities from plants grown in Nebraska, USA.</title>
        <authorList>
            <person name="Schachtman D."/>
        </authorList>
    </citation>
    <scope>NUCLEOTIDE SEQUENCE</scope>
    <source>
        <strain evidence="3">BE261</strain>
    </source>
</reference>
<dbReference type="EMBL" id="JAVDWN010000008">
    <property type="protein sequence ID" value="MDR7164449.1"/>
    <property type="molecule type" value="Genomic_DNA"/>
</dbReference>
<evidence type="ECO:0000256" key="2">
    <source>
        <dbReference type="SAM" id="Phobius"/>
    </source>
</evidence>
<dbReference type="AlphaFoldDB" id="A0AAW8NCW0"/>
<dbReference type="GeneID" id="97423146"/>
<proteinExistence type="predicted"/>
<keyword evidence="2" id="KW-0472">Membrane</keyword>
<feature type="compositionally biased region" description="Gly residues" evidence="1">
    <location>
        <begin position="222"/>
        <end position="232"/>
    </location>
</feature>
<evidence type="ECO:0008006" key="5">
    <source>
        <dbReference type="Google" id="ProtNLM"/>
    </source>
</evidence>
<feature type="compositionally biased region" description="Low complexity" evidence="1">
    <location>
        <begin position="26"/>
        <end position="35"/>
    </location>
</feature>